<dbReference type="CDD" id="cd06464">
    <property type="entry name" value="ACD_sHsps-like"/>
    <property type="match status" value="1"/>
</dbReference>
<dbReference type="InterPro" id="IPR008978">
    <property type="entry name" value="HSP20-like_chaperone"/>
</dbReference>
<protein>
    <recommendedName>
        <fullName evidence="3">SHSP domain-containing protein</fullName>
    </recommendedName>
</protein>
<dbReference type="SUPFAM" id="SSF49764">
    <property type="entry name" value="HSP20-like chaperones"/>
    <property type="match status" value="1"/>
</dbReference>
<dbReference type="InterPro" id="IPR031107">
    <property type="entry name" value="Small_HSP"/>
</dbReference>
<evidence type="ECO:0000313" key="5">
    <source>
        <dbReference type="Proteomes" id="UP000178082"/>
    </source>
</evidence>
<feature type="domain" description="SHSP" evidence="3">
    <location>
        <begin position="32"/>
        <end position="143"/>
    </location>
</feature>
<dbReference type="Proteomes" id="UP000178082">
    <property type="component" value="Unassembled WGS sequence"/>
</dbReference>
<dbReference type="PANTHER" id="PTHR11527">
    <property type="entry name" value="HEAT-SHOCK PROTEIN 20 FAMILY MEMBER"/>
    <property type="match status" value="1"/>
</dbReference>
<evidence type="ECO:0000256" key="2">
    <source>
        <dbReference type="RuleBase" id="RU003616"/>
    </source>
</evidence>
<accession>A0A1F7SMQ2</accession>
<gene>
    <name evidence="4" type="ORF">A3G31_10060</name>
</gene>
<name>A0A1F7SMQ2_9BACT</name>
<dbReference type="InterPro" id="IPR002068">
    <property type="entry name" value="A-crystallin/Hsp20_dom"/>
</dbReference>
<dbReference type="AlphaFoldDB" id="A0A1F7SMQ2"/>
<proteinExistence type="inferred from homology"/>
<evidence type="ECO:0000256" key="1">
    <source>
        <dbReference type="PROSITE-ProRule" id="PRU00285"/>
    </source>
</evidence>
<dbReference type="Pfam" id="PF00011">
    <property type="entry name" value="HSP20"/>
    <property type="match status" value="1"/>
</dbReference>
<dbReference type="EMBL" id="MGDI01000011">
    <property type="protein sequence ID" value="OGL54494.1"/>
    <property type="molecule type" value="Genomic_DNA"/>
</dbReference>
<dbReference type="PROSITE" id="PS01031">
    <property type="entry name" value="SHSP"/>
    <property type="match status" value="1"/>
</dbReference>
<sequence>MDIYDKKPEEGIMDFEEFFDRFHNFVRHSRFSLEAVWRPSIDIVESDEEVIIFAELAGVNKSEVEITYKDGILRLRGNRKQPYAQNKKKFTQLEIEHGRFERLIKIEEKINAEEISVNLEEGILKIRLPFKERRKIIKVEIEE</sequence>
<comment type="caution">
    <text evidence="4">The sequence shown here is derived from an EMBL/GenBank/DDBJ whole genome shotgun (WGS) entry which is preliminary data.</text>
</comment>
<evidence type="ECO:0000259" key="3">
    <source>
        <dbReference type="PROSITE" id="PS01031"/>
    </source>
</evidence>
<reference evidence="4 5" key="1">
    <citation type="journal article" date="2016" name="Nat. Commun.">
        <title>Thousands of microbial genomes shed light on interconnected biogeochemical processes in an aquifer system.</title>
        <authorList>
            <person name="Anantharaman K."/>
            <person name="Brown C.T."/>
            <person name="Hug L.A."/>
            <person name="Sharon I."/>
            <person name="Castelle C.J."/>
            <person name="Probst A.J."/>
            <person name="Thomas B.C."/>
            <person name="Singh A."/>
            <person name="Wilkins M.J."/>
            <person name="Karaoz U."/>
            <person name="Brodie E.L."/>
            <person name="Williams K.H."/>
            <person name="Hubbard S.S."/>
            <person name="Banfield J.F."/>
        </authorList>
    </citation>
    <scope>NUCLEOTIDE SEQUENCE [LARGE SCALE GENOMIC DNA]</scope>
</reference>
<organism evidence="4 5">
    <name type="scientific">Candidatus Schekmanbacteria bacterium RIFCSPLOWO2_12_FULL_38_15</name>
    <dbReference type="NCBI Taxonomy" id="1817883"/>
    <lineage>
        <taxon>Bacteria</taxon>
        <taxon>Candidatus Schekmaniibacteriota</taxon>
    </lineage>
</organism>
<evidence type="ECO:0000313" key="4">
    <source>
        <dbReference type="EMBL" id="OGL54494.1"/>
    </source>
</evidence>
<dbReference type="Gene3D" id="2.60.40.790">
    <property type="match status" value="1"/>
</dbReference>
<dbReference type="STRING" id="1817883.A3G31_10060"/>
<comment type="similarity">
    <text evidence="1 2">Belongs to the small heat shock protein (HSP20) family.</text>
</comment>